<dbReference type="Proteomes" id="UP001231189">
    <property type="component" value="Unassembled WGS sequence"/>
</dbReference>
<evidence type="ECO:0000256" key="1">
    <source>
        <dbReference type="SAM" id="MobiDB-lite"/>
    </source>
</evidence>
<protein>
    <recommendedName>
        <fullName evidence="2">Transposase (putative) gypsy type domain-containing protein</fullName>
    </recommendedName>
</protein>
<evidence type="ECO:0000313" key="4">
    <source>
        <dbReference type="Proteomes" id="UP001231189"/>
    </source>
</evidence>
<feature type="region of interest" description="Disordered" evidence="1">
    <location>
        <begin position="611"/>
        <end position="663"/>
    </location>
</feature>
<feature type="compositionally biased region" description="Polar residues" evidence="1">
    <location>
        <begin position="362"/>
        <end position="374"/>
    </location>
</feature>
<accession>A0AAD8WAS4</accession>
<comment type="caution">
    <text evidence="3">The sequence shown here is derived from an EMBL/GenBank/DDBJ whole genome shotgun (WGS) entry which is preliminary data.</text>
</comment>
<feature type="region of interest" description="Disordered" evidence="1">
    <location>
        <begin position="295"/>
        <end position="490"/>
    </location>
</feature>
<reference evidence="3" key="1">
    <citation type="submission" date="2023-07" db="EMBL/GenBank/DDBJ databases">
        <title>A chromosome-level genome assembly of Lolium multiflorum.</title>
        <authorList>
            <person name="Chen Y."/>
            <person name="Copetti D."/>
            <person name="Kolliker R."/>
            <person name="Studer B."/>
        </authorList>
    </citation>
    <scope>NUCLEOTIDE SEQUENCE</scope>
    <source>
        <strain evidence="3">02402/16</strain>
        <tissue evidence="3">Leaf</tissue>
    </source>
</reference>
<feature type="compositionally biased region" description="Basic and acidic residues" evidence="1">
    <location>
        <begin position="471"/>
        <end position="490"/>
    </location>
</feature>
<dbReference type="AlphaFoldDB" id="A0AAD8WAS4"/>
<name>A0AAD8WAS4_LOLMU</name>
<feature type="domain" description="Transposase (putative) gypsy type" evidence="2">
    <location>
        <begin position="70"/>
        <end position="136"/>
    </location>
</feature>
<evidence type="ECO:0000313" key="3">
    <source>
        <dbReference type="EMBL" id="KAK1649428.1"/>
    </source>
</evidence>
<keyword evidence="4" id="KW-1185">Reference proteome</keyword>
<dbReference type="PANTHER" id="PTHR33026">
    <property type="entry name" value="OS06G0360600 PROTEIN"/>
    <property type="match status" value="1"/>
</dbReference>
<organism evidence="3 4">
    <name type="scientific">Lolium multiflorum</name>
    <name type="common">Italian ryegrass</name>
    <name type="synonym">Lolium perenne subsp. multiflorum</name>
    <dbReference type="NCBI Taxonomy" id="4521"/>
    <lineage>
        <taxon>Eukaryota</taxon>
        <taxon>Viridiplantae</taxon>
        <taxon>Streptophyta</taxon>
        <taxon>Embryophyta</taxon>
        <taxon>Tracheophyta</taxon>
        <taxon>Spermatophyta</taxon>
        <taxon>Magnoliopsida</taxon>
        <taxon>Liliopsida</taxon>
        <taxon>Poales</taxon>
        <taxon>Poaceae</taxon>
        <taxon>BOP clade</taxon>
        <taxon>Pooideae</taxon>
        <taxon>Poodae</taxon>
        <taxon>Poeae</taxon>
        <taxon>Poeae Chloroplast Group 2 (Poeae type)</taxon>
        <taxon>Loliodinae</taxon>
        <taxon>Loliinae</taxon>
        <taxon>Lolium</taxon>
    </lineage>
</organism>
<gene>
    <name evidence="3" type="ORF">QYE76_067233</name>
</gene>
<dbReference type="EMBL" id="JAUUTY010000004">
    <property type="protein sequence ID" value="KAK1649428.1"/>
    <property type="molecule type" value="Genomic_DNA"/>
</dbReference>
<proteinExistence type="predicted"/>
<dbReference type="InterPro" id="IPR007321">
    <property type="entry name" value="Transposase_28"/>
</dbReference>
<feature type="compositionally biased region" description="Basic and acidic residues" evidence="1">
    <location>
        <begin position="320"/>
        <end position="338"/>
    </location>
</feature>
<dbReference type="Pfam" id="PF04195">
    <property type="entry name" value="Transposase_28"/>
    <property type="match status" value="1"/>
</dbReference>
<evidence type="ECO:0000259" key="2">
    <source>
        <dbReference type="Pfam" id="PF04195"/>
    </source>
</evidence>
<sequence>MPPRPKLTRHNTPEAAMAVADLGATEWERSKISAQDINMLKKLGLSNKKDALRFPSEESYPTPPIEYRVSFVDHLIRGLSAPIHDFLRGLLFVYGLQLHHLTPNSILHISIFITLCECFLGVHPNWALWKRIFLLRRNGSPNIAYNIGGVVICVRPDVEYFDVKFPDSVQGWREKWLYVREECADSLEHNIPPFDGNEKIFHRRSWDAEATDEEKSVTEALMKRIHELQNTRGQELSGIQITAHFLRIRVQPLQARKKPLWMYAGDEDVDRISTDLSVKDLEKLVRKISCRVTPYSSANPLPKNHQVLVSLPPLPEGGEVDERTVVNDEHQVTSRPESEVVGSRKSAASSEKEVESEASESTHSLPSAVSPTNKQKGDDAADSGTSKNKSPLKETLPEEEDRPFNPYDDALVSSDDEERNPPIDVTARTSTSRTLVISEAHPKADETSPPQQDIGHPSPVVSPRAPSPKRARTDQGKELRKTHQDYDLESPEGDRLLDALSLLEIHGDEARQGIAGARIGLLRLWPYFFAKKKEPESFAVLAQHFIPKEDLGLGLRQEGLKIGVEGTIALVAESQQAIDWTKVGDVGQMETKKWQSMIKAAKPSSKKILSYLGCKPTPSPSSTKPEILVPSENTHDSPDDTSEGKGSSIPIDFHTMDQTDGSVRNVDADRDTFVDAAADGAKASPAKRSTGGFADEDDLFDIDEGFVEPPSKKAKSDAVSPVAVASEASAPKAAPMAQASIASSLSKVKDISPTAATAAPFSRQQHSIPVDALERVPNNSPSNAVSTILASHQLTQELLVKGKGALARMHSMIFPKIKQEKTLGQLIDTFAVDTKEVIEVFPVPSFVDDSSGALPESDRIQRMRDRMTQMEKDLRSTYALAAIINKKSEIAAVVERYILGELHKATESLNSCLPSIANATGDFEELYPKVLAPAHVIVDRLEEMSNVPEEKETPQG</sequence>
<dbReference type="PANTHER" id="PTHR33026:SF7">
    <property type="entry name" value="OS03G0100275 PROTEIN"/>
    <property type="match status" value="1"/>
</dbReference>